<sequence length="555" mass="61559">MEITPSSLEKITKEETIRLRDIYIGKSCTVFFKSNGPLKIVRGQGQYMYDESGNAYLDCINNVAHVGHCHPHVVKAGAEQMALLSTNSRYLHDNLVLYAQRLTNYFPNKLSVCYFVNSGSEANDLAMRLAKCYTKNKDIICLDSAYHGHLQSTTAISPYKFNHIIGWQKKKSVHVAPLPCTYRGKYRDCDYPPGTDLGLMYADEVLNLINQAHSDGRRIAAFIHESLVSCGGQFPLPKNYLRNVYRYVREAGGVCIADEVQTGFGRVGEHMWGFQLQGEDICPDIVTLGKPIGNGHPIAMVVTTKEVASRFEAQGAEYFNTYGGNPVSVAVASAVLDVIENEKLQQHAKEVGTYLLASLRELQQRHPLIGDVRGHGLFVGMELVLDRETREPAGEQASVLSLRLKQSGVLLSTEGKYGNVLKFKPPMVFNHDNVDTVVSKLDTLLTKIEDECVDLRYNFANVARLKQSGVLLSTEGKYGNVLKFKPPMVFNHDNVDTVVSKLDTLLTKIEDECVDLRYNFANVARSLASSAESLSTASSFDSLEESSEEDLSSSS</sequence>
<name>A0ACB7TLR5_HYAAI</name>
<protein>
    <submittedName>
        <fullName evidence="1">Uncharacterized protein</fullName>
    </submittedName>
</protein>
<reference evidence="1" key="1">
    <citation type="submission" date="2020-05" db="EMBL/GenBank/DDBJ databases">
        <title>Large-scale comparative analyses of tick genomes elucidate their genetic diversity and vector capacities.</title>
        <authorList>
            <person name="Jia N."/>
            <person name="Wang J."/>
            <person name="Shi W."/>
            <person name="Du L."/>
            <person name="Sun Y."/>
            <person name="Zhan W."/>
            <person name="Jiang J."/>
            <person name="Wang Q."/>
            <person name="Zhang B."/>
            <person name="Ji P."/>
            <person name="Sakyi L.B."/>
            <person name="Cui X."/>
            <person name="Yuan T."/>
            <person name="Jiang B."/>
            <person name="Yang W."/>
            <person name="Lam T.T.-Y."/>
            <person name="Chang Q."/>
            <person name="Ding S."/>
            <person name="Wang X."/>
            <person name="Zhu J."/>
            <person name="Ruan X."/>
            <person name="Zhao L."/>
            <person name="Wei J."/>
            <person name="Que T."/>
            <person name="Du C."/>
            <person name="Cheng J."/>
            <person name="Dai P."/>
            <person name="Han X."/>
            <person name="Huang E."/>
            <person name="Gao Y."/>
            <person name="Liu J."/>
            <person name="Shao H."/>
            <person name="Ye R."/>
            <person name="Li L."/>
            <person name="Wei W."/>
            <person name="Wang X."/>
            <person name="Wang C."/>
            <person name="Yang T."/>
            <person name="Huo Q."/>
            <person name="Li W."/>
            <person name="Guo W."/>
            <person name="Chen H."/>
            <person name="Zhou L."/>
            <person name="Ni X."/>
            <person name="Tian J."/>
            <person name="Zhou Y."/>
            <person name="Sheng Y."/>
            <person name="Liu T."/>
            <person name="Pan Y."/>
            <person name="Xia L."/>
            <person name="Li J."/>
            <person name="Zhao F."/>
            <person name="Cao W."/>
        </authorList>
    </citation>
    <scope>NUCLEOTIDE SEQUENCE</scope>
    <source>
        <strain evidence="1">Hyas-2018</strain>
    </source>
</reference>
<proteinExistence type="predicted"/>
<keyword evidence="2" id="KW-1185">Reference proteome</keyword>
<gene>
    <name evidence="1" type="ORF">HPB50_016815</name>
</gene>
<dbReference type="EMBL" id="CM023481">
    <property type="protein sequence ID" value="KAH6947031.1"/>
    <property type="molecule type" value="Genomic_DNA"/>
</dbReference>
<evidence type="ECO:0000313" key="2">
    <source>
        <dbReference type="Proteomes" id="UP000821845"/>
    </source>
</evidence>
<evidence type="ECO:0000313" key="1">
    <source>
        <dbReference type="EMBL" id="KAH6947031.1"/>
    </source>
</evidence>
<organism evidence="1 2">
    <name type="scientific">Hyalomma asiaticum</name>
    <name type="common">Tick</name>
    <dbReference type="NCBI Taxonomy" id="266040"/>
    <lineage>
        <taxon>Eukaryota</taxon>
        <taxon>Metazoa</taxon>
        <taxon>Ecdysozoa</taxon>
        <taxon>Arthropoda</taxon>
        <taxon>Chelicerata</taxon>
        <taxon>Arachnida</taxon>
        <taxon>Acari</taxon>
        <taxon>Parasitiformes</taxon>
        <taxon>Ixodida</taxon>
        <taxon>Ixodoidea</taxon>
        <taxon>Ixodidae</taxon>
        <taxon>Hyalomminae</taxon>
        <taxon>Hyalomma</taxon>
    </lineage>
</organism>
<comment type="caution">
    <text evidence="1">The sequence shown here is derived from an EMBL/GenBank/DDBJ whole genome shotgun (WGS) entry which is preliminary data.</text>
</comment>
<accession>A0ACB7TLR5</accession>
<dbReference type="Proteomes" id="UP000821845">
    <property type="component" value="Chromosome 1"/>
</dbReference>